<keyword evidence="2" id="KW-1185">Reference proteome</keyword>
<dbReference type="OrthoDB" id="37730at2759"/>
<dbReference type="Proteomes" id="UP000297716">
    <property type="component" value="Unassembled WGS sequence"/>
</dbReference>
<dbReference type="InterPro" id="IPR053261">
    <property type="entry name" value="Polyketide-peptide_reg"/>
</dbReference>
<gene>
    <name evidence="1" type="ORF">E0Z10_g765</name>
</gene>
<protein>
    <recommendedName>
        <fullName evidence="3">Thiaminase-2/PQQC domain-containing protein</fullName>
    </recommendedName>
</protein>
<dbReference type="InterPro" id="IPR016084">
    <property type="entry name" value="Haem_Oase-like_multi-hlx"/>
</dbReference>
<accession>A0A4Z0Z8P6</accession>
<evidence type="ECO:0008006" key="3">
    <source>
        <dbReference type="Google" id="ProtNLM"/>
    </source>
</evidence>
<name>A0A4Z0Z8P6_9PEZI</name>
<proteinExistence type="predicted"/>
<evidence type="ECO:0000313" key="2">
    <source>
        <dbReference type="Proteomes" id="UP000297716"/>
    </source>
</evidence>
<evidence type="ECO:0000313" key="1">
    <source>
        <dbReference type="EMBL" id="TGJ87971.1"/>
    </source>
</evidence>
<dbReference type="STRING" id="37992.A0A4Z0Z8P6"/>
<sequence length="260" mass="29150">MNKQLLTESLLADSQIADLYQRATQSPFLRLGGQGRLPREVLSEWLSQDRLYAQAYVRFIGALVSHVKLPIDVDARGTNPTLQWRILTLLQACLAGIMRELQFFEETASSYNLDLAAVAPGEYTFGLNATTKGYIELFDSFAARSQEESPRTLFDGLVVLWATENAYLAAWTYATQQSSSTDFEKDLDGGALRKQFIPNWTSQPFHEFVKEIQECVDAYAESQTGEDNTDARFVTAAAMVKKVFVLEEGFWPMTIADEAA</sequence>
<dbReference type="EMBL" id="SKBN01000007">
    <property type="protein sequence ID" value="TGJ87971.1"/>
    <property type="molecule type" value="Genomic_DNA"/>
</dbReference>
<dbReference type="Gene3D" id="1.20.910.10">
    <property type="entry name" value="Heme oxygenase-like"/>
    <property type="match status" value="1"/>
</dbReference>
<comment type="caution">
    <text evidence="1">The sequence shown here is derived from an EMBL/GenBank/DDBJ whole genome shotgun (WGS) entry which is preliminary data.</text>
</comment>
<organism evidence="1 2">
    <name type="scientific">Xylaria hypoxylon</name>
    <dbReference type="NCBI Taxonomy" id="37992"/>
    <lineage>
        <taxon>Eukaryota</taxon>
        <taxon>Fungi</taxon>
        <taxon>Dikarya</taxon>
        <taxon>Ascomycota</taxon>
        <taxon>Pezizomycotina</taxon>
        <taxon>Sordariomycetes</taxon>
        <taxon>Xylariomycetidae</taxon>
        <taxon>Xylariales</taxon>
        <taxon>Xylariaceae</taxon>
        <taxon>Xylaria</taxon>
    </lineage>
</organism>
<dbReference type="SUPFAM" id="SSF48613">
    <property type="entry name" value="Heme oxygenase-like"/>
    <property type="match status" value="1"/>
</dbReference>
<reference evidence="1 2" key="1">
    <citation type="submission" date="2019-03" db="EMBL/GenBank/DDBJ databases">
        <title>Draft genome sequence of Xylaria hypoxylon DSM 108379, a ubiquitous saprotrophic-parasitic fungi on hardwood.</title>
        <authorList>
            <person name="Buettner E."/>
            <person name="Leonhardt S."/>
            <person name="Gebauer A.M."/>
            <person name="Liers C."/>
            <person name="Hofrichter M."/>
            <person name="Kellner H."/>
        </authorList>
    </citation>
    <scope>NUCLEOTIDE SEQUENCE [LARGE SCALE GENOMIC DNA]</scope>
    <source>
        <strain evidence="1 2">DSM 108379</strain>
    </source>
</reference>
<dbReference type="CDD" id="cd19357">
    <property type="entry name" value="TenA_E_At3g16990-like"/>
    <property type="match status" value="1"/>
</dbReference>
<dbReference type="PANTHER" id="PTHR41813:SF2">
    <property type="entry name" value="REGULATOR PAB1642, PUTATIVE (AFU_ORTHOLOGUE AFUA_3G11955)-RELATED"/>
    <property type="match status" value="1"/>
</dbReference>
<dbReference type="AlphaFoldDB" id="A0A4Z0Z8P6"/>
<dbReference type="PANTHER" id="PTHR41813">
    <property type="entry name" value="REGULATOR PAB1642, PUTATIVE (AFU_ORTHOLOGUE AFUA_3G11955)-RELATED"/>
    <property type="match status" value="1"/>
</dbReference>